<protein>
    <recommendedName>
        <fullName evidence="3">Thioredoxin-like protein</fullName>
    </recommendedName>
</protein>
<organism evidence="1 2">
    <name type="scientific">Mucilaginibacter ginkgonis</name>
    <dbReference type="NCBI Taxonomy" id="2682091"/>
    <lineage>
        <taxon>Bacteria</taxon>
        <taxon>Pseudomonadati</taxon>
        <taxon>Bacteroidota</taxon>
        <taxon>Sphingobacteriia</taxon>
        <taxon>Sphingobacteriales</taxon>
        <taxon>Sphingobacteriaceae</taxon>
        <taxon>Mucilaginibacter</taxon>
    </lineage>
</organism>
<dbReference type="InterPro" id="IPR036249">
    <property type="entry name" value="Thioredoxin-like_sf"/>
</dbReference>
<evidence type="ECO:0000313" key="2">
    <source>
        <dbReference type="Proteomes" id="UP000429232"/>
    </source>
</evidence>
<name>A0A6I4HW34_9SPHI</name>
<dbReference type="EMBL" id="CP066775">
    <property type="protein sequence ID" value="QQL49824.1"/>
    <property type="molecule type" value="Genomic_DNA"/>
</dbReference>
<dbReference type="KEGG" id="mgik:GO620_016915"/>
<evidence type="ECO:0008006" key="3">
    <source>
        <dbReference type="Google" id="ProtNLM"/>
    </source>
</evidence>
<proteinExistence type="predicted"/>
<gene>
    <name evidence="1" type="ORF">GO620_016915</name>
</gene>
<dbReference type="SUPFAM" id="SSF52833">
    <property type="entry name" value="Thioredoxin-like"/>
    <property type="match status" value="1"/>
</dbReference>
<evidence type="ECO:0000313" key="1">
    <source>
        <dbReference type="EMBL" id="QQL49824.1"/>
    </source>
</evidence>
<dbReference type="Proteomes" id="UP000429232">
    <property type="component" value="Chromosome"/>
</dbReference>
<sequence length="404" mass="46576">MKSRLNDPDVIKYYNDNFISFSCVITDTAAMRQLRKFQVGNTFPCFLFIDGQNNLVYKATGNSPFASKYMDMAKEAINLNQNGNTITAYEKRFKTGKADAKSLKDYISLRENIGVYDNAKLVDQYVDFLTIGELNDYKTILFLLEAGPYVYGKTYSLIYNNRKIVDSIYKTETPRLRSDINNRMIVNTRAEAIATKNKVLAQQLSNFIQNIWSKTNYRQGFIESQREMLLYYKSVNDTTNYLREAEYFYDGNYMRISADSAKKLLVKQRENIAKNGIRGVNSLMSIDTTKTKSVFTLREAGISAPVDPIASGLNAGAWEFYLTGTKNSNYLFKALLWSKRSITLSPNNYAFYDTYAHLLYRLSLFQDAESNEQSAINYAKEYKLSPTQINQLEEELRKMKQRKL</sequence>
<reference evidence="1 2" key="1">
    <citation type="submission" date="2020-12" db="EMBL/GenBank/DDBJ databases">
        <title>HMF7856_wgs.fasta genome submission.</title>
        <authorList>
            <person name="Kang H."/>
            <person name="Kim H."/>
            <person name="Joh K."/>
        </authorList>
    </citation>
    <scope>NUCLEOTIDE SEQUENCE [LARGE SCALE GENOMIC DNA]</scope>
    <source>
        <strain evidence="1 2">HMF7856</strain>
    </source>
</reference>
<dbReference type="AlphaFoldDB" id="A0A6I4HW34"/>
<accession>A0A6I4HW34</accession>
<keyword evidence="2" id="KW-1185">Reference proteome</keyword>
<dbReference type="RefSeq" id="WP_157523464.1">
    <property type="nucleotide sequence ID" value="NZ_CP066775.1"/>
</dbReference>